<accession>A0ABT7LFP7</accession>
<organism evidence="3 4">
    <name type="scientific">Roseateles subflavus</name>
    <dbReference type="NCBI Taxonomy" id="3053353"/>
    <lineage>
        <taxon>Bacteria</taxon>
        <taxon>Pseudomonadati</taxon>
        <taxon>Pseudomonadota</taxon>
        <taxon>Betaproteobacteria</taxon>
        <taxon>Burkholderiales</taxon>
        <taxon>Sphaerotilaceae</taxon>
        <taxon>Roseateles</taxon>
    </lineage>
</organism>
<gene>
    <name evidence="3" type="primary">rsmD</name>
    <name evidence="3" type="ORF">QRD43_07090</name>
</gene>
<dbReference type="EC" id="2.1.1.171" evidence="3"/>
<dbReference type="NCBIfam" id="TIGR00095">
    <property type="entry name" value="16S rRNA (guanine(966)-N(2))-methyltransferase RsmD"/>
    <property type="match status" value="1"/>
</dbReference>
<dbReference type="Pfam" id="PF03602">
    <property type="entry name" value="Cons_hypoth95"/>
    <property type="match status" value="1"/>
</dbReference>
<keyword evidence="1 3" id="KW-0489">Methyltransferase</keyword>
<dbReference type="EMBL" id="JASVDS010000002">
    <property type="protein sequence ID" value="MDL5031671.1"/>
    <property type="molecule type" value="Genomic_DNA"/>
</dbReference>
<keyword evidence="4" id="KW-1185">Reference proteome</keyword>
<keyword evidence="2 3" id="KW-0808">Transferase</keyword>
<dbReference type="CDD" id="cd02440">
    <property type="entry name" value="AdoMet_MTases"/>
    <property type="match status" value="1"/>
</dbReference>
<proteinExistence type="predicted"/>
<evidence type="ECO:0000256" key="1">
    <source>
        <dbReference type="ARBA" id="ARBA00022603"/>
    </source>
</evidence>
<dbReference type="Proteomes" id="UP001238603">
    <property type="component" value="Unassembled WGS sequence"/>
</dbReference>
<dbReference type="PANTHER" id="PTHR43542">
    <property type="entry name" value="METHYLTRANSFERASE"/>
    <property type="match status" value="1"/>
</dbReference>
<evidence type="ECO:0000256" key="2">
    <source>
        <dbReference type="ARBA" id="ARBA00022679"/>
    </source>
</evidence>
<name>A0ABT7LFP7_9BURK</name>
<dbReference type="InterPro" id="IPR004398">
    <property type="entry name" value="RNA_MeTrfase_RsmD"/>
</dbReference>
<comment type="caution">
    <text evidence="3">The sequence shown here is derived from an EMBL/GenBank/DDBJ whole genome shotgun (WGS) entry which is preliminary data.</text>
</comment>
<dbReference type="PIRSF" id="PIRSF004553">
    <property type="entry name" value="CHP00095"/>
    <property type="match status" value="1"/>
</dbReference>
<dbReference type="InterPro" id="IPR029063">
    <property type="entry name" value="SAM-dependent_MTases_sf"/>
</dbReference>
<protein>
    <submittedName>
        <fullName evidence="3">16S rRNA (Guanine(966)-N(2))-methyltransferase RsmD</fullName>
        <ecNumber evidence="3">2.1.1.171</ecNumber>
    </submittedName>
</protein>
<evidence type="ECO:0000313" key="3">
    <source>
        <dbReference type="EMBL" id="MDL5031671.1"/>
    </source>
</evidence>
<sequence>MAPAEVRIIGGQWKRSKLPVAHKPGLRPTPDRVRETLFNWLGQDLSGWRVLDAFAGSGALGFEAASRGADEVLLLERDAELARSLNASKARLKAETLRVESTDALAWMARSAPARFELVLLDPPFDAGLFEPALRAAAPLVVPGGYLYVESPEPLTPAAELGLQAHRSGKAGAVHYALFRREG</sequence>
<dbReference type="SUPFAM" id="SSF53335">
    <property type="entry name" value="S-adenosyl-L-methionine-dependent methyltransferases"/>
    <property type="match status" value="1"/>
</dbReference>
<dbReference type="PANTHER" id="PTHR43542:SF1">
    <property type="entry name" value="METHYLTRANSFERASE"/>
    <property type="match status" value="1"/>
</dbReference>
<reference evidence="3 4" key="1">
    <citation type="submission" date="2023-06" db="EMBL/GenBank/DDBJ databases">
        <title>Pelomonas sp. APW6 16S ribosomal RNA gene genome sequencing and assembly.</title>
        <authorList>
            <person name="Woo H."/>
        </authorList>
    </citation>
    <scope>NUCLEOTIDE SEQUENCE [LARGE SCALE GENOMIC DNA]</scope>
    <source>
        <strain evidence="3 4">APW6</strain>
    </source>
</reference>
<dbReference type="Gene3D" id="3.40.50.150">
    <property type="entry name" value="Vaccinia Virus protein VP39"/>
    <property type="match status" value="1"/>
</dbReference>
<evidence type="ECO:0000313" key="4">
    <source>
        <dbReference type="Proteomes" id="UP001238603"/>
    </source>
</evidence>
<dbReference type="GO" id="GO:0052913">
    <property type="term" value="F:16S rRNA (guanine(966)-N(2))-methyltransferase activity"/>
    <property type="evidence" value="ECO:0007669"/>
    <property type="project" value="UniProtKB-EC"/>
</dbReference>